<name>A0A1K2HRY3_9NEIS</name>
<dbReference type="InterPro" id="IPR007048">
    <property type="entry name" value="IraD/Gp25-like"/>
</dbReference>
<dbReference type="STRING" id="1121279.SAMN02745887_03722"/>
<dbReference type="EMBL" id="FPKR01000019">
    <property type="protein sequence ID" value="SFZ79535.1"/>
    <property type="molecule type" value="Genomic_DNA"/>
</dbReference>
<gene>
    <name evidence="2" type="ORF">SAMN02745887_03722</name>
</gene>
<dbReference type="Gene3D" id="3.10.450.40">
    <property type="match status" value="1"/>
</dbReference>
<dbReference type="AlphaFoldDB" id="A0A1K2HRY3"/>
<evidence type="ECO:0000313" key="3">
    <source>
        <dbReference type="Proteomes" id="UP000186513"/>
    </source>
</evidence>
<sequence length="137" mass="15685">MSPFLGRGWQFPVRFDPRSKQVGMVAGVDDIEESLRILLGTHPGERIMLPAYGCPIRRMVFDTLNESTLTELKEMVRKAVLFFEPRIVLERIETEVVDALSGRLDLTLIYTVRTTNTRHNLVYPLYLDQASQPVSAY</sequence>
<protein>
    <recommendedName>
        <fullName evidence="1">IraD/Gp25-like domain-containing protein</fullName>
    </recommendedName>
</protein>
<dbReference type="SUPFAM" id="SSF160719">
    <property type="entry name" value="gpW/gp25-like"/>
    <property type="match status" value="1"/>
</dbReference>
<evidence type="ECO:0000313" key="2">
    <source>
        <dbReference type="EMBL" id="SFZ79535.1"/>
    </source>
</evidence>
<accession>A0A1K2HRY3</accession>
<dbReference type="Proteomes" id="UP000186513">
    <property type="component" value="Unassembled WGS sequence"/>
</dbReference>
<evidence type="ECO:0000259" key="1">
    <source>
        <dbReference type="Pfam" id="PF04965"/>
    </source>
</evidence>
<proteinExistence type="predicted"/>
<organism evidence="2 3">
    <name type="scientific">Chitinimonas taiwanensis DSM 18899</name>
    <dbReference type="NCBI Taxonomy" id="1121279"/>
    <lineage>
        <taxon>Bacteria</taxon>
        <taxon>Pseudomonadati</taxon>
        <taxon>Pseudomonadota</taxon>
        <taxon>Betaproteobacteria</taxon>
        <taxon>Neisseriales</taxon>
        <taxon>Chitinibacteraceae</taxon>
        <taxon>Chitinimonas</taxon>
    </lineage>
</organism>
<reference evidence="2 3" key="1">
    <citation type="submission" date="2016-11" db="EMBL/GenBank/DDBJ databases">
        <authorList>
            <person name="Jaros S."/>
            <person name="Januszkiewicz K."/>
            <person name="Wedrychowicz H."/>
        </authorList>
    </citation>
    <scope>NUCLEOTIDE SEQUENCE [LARGE SCALE GENOMIC DNA]</scope>
    <source>
        <strain evidence="2 3">DSM 18899</strain>
    </source>
</reference>
<keyword evidence="3" id="KW-1185">Reference proteome</keyword>
<dbReference type="OrthoDB" id="9802846at2"/>
<feature type="domain" description="IraD/Gp25-like" evidence="1">
    <location>
        <begin position="27"/>
        <end position="116"/>
    </location>
</feature>
<dbReference type="RefSeq" id="WP_072430192.1">
    <property type="nucleotide sequence ID" value="NZ_FPKR01000019.1"/>
</dbReference>
<dbReference type="Pfam" id="PF04965">
    <property type="entry name" value="GPW_gp25"/>
    <property type="match status" value="1"/>
</dbReference>